<name>A0ACC1X8Q7_MELAZ</name>
<proteinExistence type="predicted"/>
<keyword evidence="1" id="KW-0675">Receptor</keyword>
<evidence type="ECO:0000313" key="2">
    <source>
        <dbReference type="Proteomes" id="UP001164539"/>
    </source>
</evidence>
<reference evidence="1 2" key="1">
    <citation type="journal article" date="2023" name="Science">
        <title>Complex scaffold remodeling in plant triterpene biosynthesis.</title>
        <authorList>
            <person name="De La Pena R."/>
            <person name="Hodgson H."/>
            <person name="Liu J.C."/>
            <person name="Stephenson M.J."/>
            <person name="Martin A.C."/>
            <person name="Owen C."/>
            <person name="Harkess A."/>
            <person name="Leebens-Mack J."/>
            <person name="Jimenez L.E."/>
            <person name="Osbourn A."/>
            <person name="Sattely E.S."/>
        </authorList>
    </citation>
    <scope>NUCLEOTIDE SEQUENCE [LARGE SCALE GENOMIC DNA]</scope>
    <source>
        <strain evidence="2">cv. JPN11</strain>
        <tissue evidence="1">Leaf</tissue>
    </source>
</reference>
<keyword evidence="2" id="KW-1185">Reference proteome</keyword>
<comment type="caution">
    <text evidence="1">The sequence shown here is derived from an EMBL/GenBank/DDBJ whole genome shotgun (WGS) entry which is preliminary data.</text>
</comment>
<accession>A0ACC1X8Q7</accession>
<sequence>MMRRLQQKPITIFIFSFPFFLSLAFFFFSHTAMAQNETVPVNVGLILNRNGKLGKVALSCINMSLSDFYNSNPHYKTRLLLNIRDSQRDVVAAAAAALDLIKNVQVQAILGPENSMQTNFVIDLGNKSQVPILSFSATSPSLTSIRSPYFFRGAKNDSSQVGAIAAIIKAFGWREAVPIYVDNEYGEAVIPYLTDSLQAIDTRVPYRSVISPLATDDQIEKELYKLLTMQTRVFIVHMLPSLGSRIFAKAKEIGMMDEGFVWIMTDGIANLLSSGDHSVINSMQGVLGVKPYVPITEVLENFRIRWKRKFLQENPSSVDAELNIFGLLAYDATMALAIAVEKAGITSFGFENTNVSSYATDLEAFGISQSGPKLLQALSSTRFKGLTGDYNFVDGQLQSLAFEIVNVNDGGQRGIGFWTPEKGLLKKLSSNSTYSTPKSNLGPIIWPGDSISVPKGWDIPTNEKKKLRIGVPVKKGFSDFVKVTVDPSTNTTTVTGYCIDVFDAVMKALPYAVAYEFIPFAPPDGTSTSSYNDLIYQVFLGDFDAVVGDTTIVANRSKFVDFTLPYTESGVSMIVPVKDNKKSNAWVFLKPLTWDLWVTSIIFFIFIGFVVWVLEHRVNEDFRGPANHQVGTSFWFSFSTMVFSQRERVISNLARFVVLVWCFVVLILTQSYTASLTTLLTGFNEKNLVIYNSPEECDELFEKGRANNGIAAAFDEVPYMKLFLGQYCSKYTMVEPTFKTAGFGFVFPLDSPLVPDVSRAILNVTEGDKMKEIEYAWFKKHSCPDPSTTVSSHSLGLNSFRGLFLIAGIVAILSLIIFMAIFVYEHRDVLKKSDPRSSLLSRIHILLRIFISRDLSSHTFKDKSGIHSMGATEPSPHTHYPPSPSSYSEHTESNFCFYGEHGTPPAEYGDLSPNPNGQAQAPPEIGPAIELTSPDQETQSPQAVHGIN</sequence>
<organism evidence="1 2">
    <name type="scientific">Melia azedarach</name>
    <name type="common">Chinaberry tree</name>
    <dbReference type="NCBI Taxonomy" id="155640"/>
    <lineage>
        <taxon>Eukaryota</taxon>
        <taxon>Viridiplantae</taxon>
        <taxon>Streptophyta</taxon>
        <taxon>Embryophyta</taxon>
        <taxon>Tracheophyta</taxon>
        <taxon>Spermatophyta</taxon>
        <taxon>Magnoliopsida</taxon>
        <taxon>eudicotyledons</taxon>
        <taxon>Gunneridae</taxon>
        <taxon>Pentapetalae</taxon>
        <taxon>rosids</taxon>
        <taxon>malvids</taxon>
        <taxon>Sapindales</taxon>
        <taxon>Meliaceae</taxon>
        <taxon>Melia</taxon>
    </lineage>
</organism>
<evidence type="ECO:0000313" key="1">
    <source>
        <dbReference type="EMBL" id="KAJ4707722.1"/>
    </source>
</evidence>
<gene>
    <name evidence="1" type="ORF">OWV82_017797</name>
</gene>
<dbReference type="EMBL" id="CM051403">
    <property type="protein sequence ID" value="KAJ4707722.1"/>
    <property type="molecule type" value="Genomic_DNA"/>
</dbReference>
<protein>
    <submittedName>
        <fullName evidence="1">Glutamate receptor</fullName>
    </submittedName>
</protein>
<dbReference type="Proteomes" id="UP001164539">
    <property type="component" value="Chromosome 10"/>
</dbReference>